<evidence type="ECO:0008006" key="9">
    <source>
        <dbReference type="Google" id="ProtNLM"/>
    </source>
</evidence>
<dbReference type="GO" id="GO:0046540">
    <property type="term" value="C:U4/U6 x U5 tri-snRNP complex"/>
    <property type="evidence" value="ECO:0007669"/>
    <property type="project" value="InterPro"/>
</dbReference>
<feature type="region of interest" description="Disordered" evidence="6">
    <location>
        <begin position="846"/>
        <end position="867"/>
    </location>
</feature>
<evidence type="ECO:0000313" key="7">
    <source>
        <dbReference type="EMBL" id="KAG8458113.1"/>
    </source>
</evidence>
<dbReference type="EMBL" id="JAGTXO010000057">
    <property type="protein sequence ID" value="KAG8458113.1"/>
    <property type="molecule type" value="Genomic_DNA"/>
</dbReference>
<evidence type="ECO:0000256" key="4">
    <source>
        <dbReference type="ARBA" id="ARBA00023187"/>
    </source>
</evidence>
<evidence type="ECO:0000256" key="5">
    <source>
        <dbReference type="ARBA" id="ARBA00023242"/>
    </source>
</evidence>
<dbReference type="OrthoDB" id="5583at2759"/>
<feature type="compositionally biased region" description="Low complexity" evidence="6">
    <location>
        <begin position="635"/>
        <end position="648"/>
    </location>
</feature>
<feature type="compositionally biased region" description="Basic residues" evidence="6">
    <location>
        <begin position="342"/>
        <end position="353"/>
    </location>
</feature>
<evidence type="ECO:0000313" key="8">
    <source>
        <dbReference type="Proteomes" id="UP000751190"/>
    </source>
</evidence>
<accession>A0A8J5X7V8</accession>
<dbReference type="GO" id="GO:0000481">
    <property type="term" value="P:maturation of 5S rRNA"/>
    <property type="evidence" value="ECO:0007669"/>
    <property type="project" value="TreeGrafter"/>
</dbReference>
<dbReference type="PANTHER" id="PTHR14152:SF5">
    <property type="entry name" value="U4_U6.U5 TRI-SNRNP-ASSOCIATED PROTEIN 1"/>
    <property type="match status" value="1"/>
</dbReference>
<dbReference type="InterPro" id="IPR005011">
    <property type="entry name" value="SNU66/SART1"/>
</dbReference>
<dbReference type="PANTHER" id="PTHR14152">
    <property type="entry name" value="SQUAMOUS CELL CARCINOMA ANTIGEN RECOGNISED BY CYTOTOXIC T LYMPHOCYTES"/>
    <property type="match status" value="1"/>
</dbReference>
<gene>
    <name evidence="7" type="ORF">KFE25_012773</name>
</gene>
<reference evidence="7" key="1">
    <citation type="submission" date="2021-05" db="EMBL/GenBank/DDBJ databases">
        <title>The genome of the haptophyte Pavlova lutheri (Diacronema luteri, Pavlovales) - a model for lipid biosynthesis in eukaryotic algae.</title>
        <authorList>
            <person name="Hulatt C.J."/>
            <person name="Posewitz M.C."/>
        </authorList>
    </citation>
    <scope>NUCLEOTIDE SEQUENCE</scope>
    <source>
        <strain evidence="7">NIVA-4/92</strain>
    </source>
</reference>
<dbReference type="Pfam" id="PF19252">
    <property type="entry name" value="HIND"/>
    <property type="match status" value="1"/>
</dbReference>
<evidence type="ECO:0000256" key="3">
    <source>
        <dbReference type="ARBA" id="ARBA00022664"/>
    </source>
</evidence>
<comment type="caution">
    <text evidence="7">The sequence shown here is derived from an EMBL/GenBank/DDBJ whole genome shotgun (WGS) entry which is preliminary data.</text>
</comment>
<dbReference type="Pfam" id="PF03343">
    <property type="entry name" value="SART-1"/>
    <property type="match status" value="3"/>
</dbReference>
<keyword evidence="8" id="KW-1185">Reference proteome</keyword>
<organism evidence="7 8">
    <name type="scientific">Diacronema lutheri</name>
    <name type="common">Unicellular marine alga</name>
    <name type="synonym">Monochrysis lutheri</name>
    <dbReference type="NCBI Taxonomy" id="2081491"/>
    <lineage>
        <taxon>Eukaryota</taxon>
        <taxon>Haptista</taxon>
        <taxon>Haptophyta</taxon>
        <taxon>Pavlovophyceae</taxon>
        <taxon>Pavlovales</taxon>
        <taxon>Pavlovaceae</taxon>
        <taxon>Diacronema</taxon>
    </lineage>
</organism>
<dbReference type="GO" id="GO:0045292">
    <property type="term" value="P:mRNA cis splicing, via spliceosome"/>
    <property type="evidence" value="ECO:0007669"/>
    <property type="project" value="TreeGrafter"/>
</dbReference>
<keyword evidence="4" id="KW-0508">mRNA splicing</keyword>
<dbReference type="AlphaFoldDB" id="A0A8J5X7V8"/>
<feature type="region of interest" description="Disordered" evidence="6">
    <location>
        <begin position="635"/>
        <end position="688"/>
    </location>
</feature>
<proteinExistence type="inferred from homology"/>
<evidence type="ECO:0000256" key="6">
    <source>
        <dbReference type="SAM" id="MobiDB-lite"/>
    </source>
</evidence>
<feature type="region of interest" description="Disordered" evidence="6">
    <location>
        <begin position="1"/>
        <end position="62"/>
    </location>
</feature>
<feature type="region of interest" description="Disordered" evidence="6">
    <location>
        <begin position="335"/>
        <end position="422"/>
    </location>
</feature>
<evidence type="ECO:0000256" key="1">
    <source>
        <dbReference type="ARBA" id="ARBA00004123"/>
    </source>
</evidence>
<evidence type="ECO:0000256" key="2">
    <source>
        <dbReference type="ARBA" id="ARBA00006076"/>
    </source>
</evidence>
<feature type="compositionally biased region" description="Pro residues" evidence="6">
    <location>
        <begin position="30"/>
        <end position="43"/>
    </location>
</feature>
<comment type="subcellular location">
    <subcellularLocation>
        <location evidence="1">Nucleus</location>
    </subcellularLocation>
</comment>
<sequence length="867" mass="89873">MADKEIALSVDETNKLRAQLGLAPLREAKPPPPRAPPPPPPPADADADAAPSAAETDAIRARLEEARSKRLVADKLPGKSLGEMLEADLADTSADGWIQHSRAVQQKREEALAARRREKRAAKARAQVAALEGRFAEEDEVALAGAAELEGVRVAHSADDFKLNEHAILTLEDRPVLQRNGLEYEIDDHADTLEHAALAQAAKRAAAREEARRGGAADALDEYGDRRGLLHKYDEPAPRALLVLDGGGGVDAQRERRVEQVRRSLAAAEGKAAYDLSEYHATSAAARAATNAGADAAGAGAPARGGGGGGGDGGDYLTRAEVDATEAEAAALFAQGGGARGKNGKKKLRKKRRDAAEADDRGTAALLDALPDGGGDDGAHLASRAERAARADEADEARRAEAEAKRGRYERALTNAHESARARLGVDAGGTRAGGADAAAGAPPTAIGGSASTVGAPTVGALTVAPTVAARLAALSAAQARLAASALRTSGPQLDEEEEEETAEQDSELYAALARARRLAAPGREAETAAARIARAVREAGGAKVGVHGGAGGAADGTVADVGGVPAAEVSGPDGSGSVTFTETTEFLGGIQLRPQLTDGAATGELLPSQLLRQQAALKRARGDESIATFAADGGAAAPVGGRRASAAGRRDDGPAASAGASAMEVEGRGAEADGNGADEREGEQTDDDEVGADAFLVERHLASGGVAAALELARSRGLIGQPPGRAEAVGRANDLKGSGMHLREEDEANDRVRLEYLDEYGRPMTAKEAFRRQCHNFHGKGPSKRVLEKRMRRFEEERRVAKAHSRDTPLQMMSTLQHVQQLTHEPFVRLSGHSTLREEVIARAGALAAEQSGEGASPGGKQPRTR</sequence>
<protein>
    <recommendedName>
        <fullName evidence="9">U4/U6.U5 tri-snRNP-associated protein 1</fullName>
    </recommendedName>
</protein>
<keyword evidence="3" id="KW-0507">mRNA processing</keyword>
<dbReference type="InterPro" id="IPR045347">
    <property type="entry name" value="HIND"/>
</dbReference>
<feature type="compositionally biased region" description="Basic and acidic residues" evidence="6">
    <location>
        <begin position="377"/>
        <end position="411"/>
    </location>
</feature>
<keyword evidence="5" id="KW-0539">Nucleus</keyword>
<feature type="compositionally biased region" description="Basic and acidic residues" evidence="6">
    <location>
        <begin position="666"/>
        <end position="684"/>
    </location>
</feature>
<name>A0A8J5X7V8_DIALT</name>
<dbReference type="Proteomes" id="UP000751190">
    <property type="component" value="Unassembled WGS sequence"/>
</dbReference>
<comment type="similarity">
    <text evidence="2">Belongs to the SNU66/SART1 family.</text>
</comment>